<dbReference type="EMBL" id="JAHHGM010000004">
    <property type="protein sequence ID" value="MBT2988330.1"/>
    <property type="molecule type" value="Genomic_DNA"/>
</dbReference>
<protein>
    <submittedName>
        <fullName evidence="1">ATP-binding protein</fullName>
    </submittedName>
</protein>
<sequence length="1505" mass="172520">MDTNFTNIRAFDGSQNSGFEELVCQLAHLDKPANAKRFVRKEGAGGDAGVECYWILDDGSEICWQAKYFMGEMNSSRWGQLDESFETALSKHPNMSTYVVCLPLDKTDSRKTGKGGKKVTSVEDEWKARVEKWAASATAAGRTVAFDFWGKHEFTAMLAIDDPRYSGRRLYWFNEPVLRSETLRYLALKSRETLGDRFTPEFHVDLPIARQFDGLFANDRWWSDISAQKADLEEQYDQFIRFVTSDKIEDASGIDLTGLESVYTALMALLTAWLKNRPARYDLNALKEALQNIDQPFRDLRDLIEGKTFKEESGSRDFRHYSGSFYSHLREIESFLQSRKAQAYEVEAALLHGEAGIGKSHLLCDLALHRADETLPTIFLLGAQYGGANPLDFVRQSLDLHQFSNNQVLGAIDAAGEAGNCRALIVIDAINEGPCRDQWRDFIRGFLSDISRFENISLLVSCRSTYCRYMLPDSVDDNCLVQIHHQGFQGFEHRAAEKYLSAQGISKPSTPILAPEFSNPLFLKTCCKALRSSGQSSFPKGLSGLTQLFEFYLESVENTIAVRKQYSPAEKIVQNALFGFSSRLYPDHLSGIPIGDARKLINEFDIAPQKGGDDLFSLLLHEGVLAEDISYEDDKNGHPVIRYTYERFSDVLVARQILGDHDSSTVATIFYEAEPLGQILRNRGVYQVAGIVEALFIAIAEKFKIELIDLIPEDAKVSSWETSELFENTVLWRSPDSFSARTLEILNNDVGNTDYSSPALDILLKLSTEPDHPWNARLLHKNLIDKEIAERDHFWSIRIARGDSSEEDGHESTERTLIEWACFGDICDAEDERIRLCAVVLLWFLTTSNRKIRDCATKSLMRLFVERPQIIEGLFSEFCDVNDLYLVERLYAAIYGAVCNIDEDAVITDIAKLLFDKLFADGQPIPHILLRDHARGVLERALSKGVLPEGLDPKSFRPPYSSAWPLNNPTQEEIDELTADEDYSDIKSSLMGFPGDFGNYTMSCVHDWSSTPIDQDEIQNGYELKVRFAEEFLEDGLKEEFLAFIGPEKREPVELEEWLAQFNDEGDYESPSDEDIKKQGDEREAFLDRIREKLDSGGQEYLRWLGGLANDRPAAFSRKWAQRWVCKRAYELGWDKELFSAFERSCSRGRGEGPPASAMERVGKKYQWIGLHELLAHLSDNMHWIDRGYSDLEDRAYYGPWQLYRRDIDPTNWLRKSGEYRTFHNEQTTWWQPYRFPIYQFHELEDQKAYLWDQENLPDFTQLLTARKSAKDQEWYVVRGFWSQKQGKSEENKKAPRLDCWFRINSVIVNESDFNKVKSKTSKESLIDPHTVSIPKVSDGFLGEYPWHPVYDQLSNWQDVESNFRGLIPAKHIVPVSEYFWERGNFDHSVEETLSIYLPAKELVNELGMERVPNEFGNWRVGEDIVFTDPSVEEYGPSYALMQTDALNEWMAKHKLKILWLIGGEKQLFVSDLGSSKFFGRLVYSGVYWLEDDRPVGSLHFRKEE</sequence>
<dbReference type="GO" id="GO:0005524">
    <property type="term" value="F:ATP binding"/>
    <property type="evidence" value="ECO:0007669"/>
    <property type="project" value="UniProtKB-KW"/>
</dbReference>
<name>A0A944M737_9GAMM</name>
<evidence type="ECO:0000313" key="2">
    <source>
        <dbReference type="Proteomes" id="UP000770889"/>
    </source>
</evidence>
<gene>
    <name evidence="1" type="ORF">KME65_05150</name>
</gene>
<comment type="caution">
    <text evidence="1">The sequence shown here is derived from an EMBL/GenBank/DDBJ whole genome shotgun (WGS) entry which is preliminary data.</text>
</comment>
<dbReference type="Proteomes" id="UP000770889">
    <property type="component" value="Unassembled WGS sequence"/>
</dbReference>
<reference evidence="1 2" key="1">
    <citation type="submission" date="2021-05" db="EMBL/GenBank/DDBJ databases">
        <title>Genetic and Functional Diversity in Clade A Lucinid endosymbionts from the Bahamas.</title>
        <authorList>
            <person name="Giani N.M."/>
            <person name="Engel A.S."/>
            <person name="Campbell B.J."/>
        </authorList>
    </citation>
    <scope>NUCLEOTIDE SEQUENCE [LARGE SCALE GENOMIC DNA]</scope>
    <source>
        <strain evidence="1">LUC16012Gg_MoonRockCtena</strain>
    </source>
</reference>
<keyword evidence="1" id="KW-0547">Nucleotide-binding</keyword>
<proteinExistence type="predicted"/>
<evidence type="ECO:0000313" key="1">
    <source>
        <dbReference type="EMBL" id="MBT2988330.1"/>
    </source>
</evidence>
<organism evidence="1 2">
    <name type="scientific">Candidatus Thiodiazotropha taylori</name>
    <dbReference type="NCBI Taxonomy" id="2792791"/>
    <lineage>
        <taxon>Bacteria</taxon>
        <taxon>Pseudomonadati</taxon>
        <taxon>Pseudomonadota</taxon>
        <taxon>Gammaproteobacteria</taxon>
        <taxon>Chromatiales</taxon>
        <taxon>Sedimenticolaceae</taxon>
        <taxon>Candidatus Thiodiazotropha</taxon>
    </lineage>
</organism>
<keyword evidence="1" id="KW-0067">ATP-binding</keyword>
<accession>A0A944M737</accession>